<keyword evidence="2" id="KW-1185">Reference proteome</keyword>
<dbReference type="AlphaFoldDB" id="A0AA39ZSZ2"/>
<dbReference type="Proteomes" id="UP001172101">
    <property type="component" value="Unassembled WGS sequence"/>
</dbReference>
<accession>A0AA39ZSZ2</accession>
<protein>
    <submittedName>
        <fullName evidence="1">Uncharacterized protein</fullName>
    </submittedName>
</protein>
<gene>
    <name evidence="1" type="ORF">B0T26DRAFT_680876</name>
</gene>
<sequence>MSGRGVPALTTCLAPAVTPLPLKATTVATSILHYLAAFVPRPLLLIALTPTTACLVTPLPTPRPWRGRGRLWRPWRPFRSDRMDDMVRPLNPYSLLGIGRRLRRLASCIYLDAHNHHFLSLRHFDEGDWESCDLVG</sequence>
<dbReference type="EMBL" id="JAUIRO010000008">
    <property type="protein sequence ID" value="KAK0703141.1"/>
    <property type="molecule type" value="Genomic_DNA"/>
</dbReference>
<dbReference type="GeneID" id="85323827"/>
<comment type="caution">
    <text evidence="1">The sequence shown here is derived from an EMBL/GenBank/DDBJ whole genome shotgun (WGS) entry which is preliminary data.</text>
</comment>
<reference evidence="1" key="1">
    <citation type="submission" date="2023-06" db="EMBL/GenBank/DDBJ databases">
        <title>Genome-scale phylogeny and comparative genomics of the fungal order Sordariales.</title>
        <authorList>
            <consortium name="Lawrence Berkeley National Laboratory"/>
            <person name="Hensen N."/>
            <person name="Bonometti L."/>
            <person name="Westerberg I."/>
            <person name="Brannstrom I.O."/>
            <person name="Guillou S."/>
            <person name="Cros-Aarteil S."/>
            <person name="Calhoun S."/>
            <person name="Haridas S."/>
            <person name="Kuo A."/>
            <person name="Mondo S."/>
            <person name="Pangilinan J."/>
            <person name="Riley R."/>
            <person name="LaButti K."/>
            <person name="Andreopoulos B."/>
            <person name="Lipzen A."/>
            <person name="Chen C."/>
            <person name="Yanf M."/>
            <person name="Daum C."/>
            <person name="Ng V."/>
            <person name="Clum A."/>
            <person name="Steindorff A."/>
            <person name="Ohm R."/>
            <person name="Martin F."/>
            <person name="Silar P."/>
            <person name="Natvig D."/>
            <person name="Lalanne C."/>
            <person name="Gautier V."/>
            <person name="Ament-velasquez S.L."/>
            <person name="Kruys A."/>
            <person name="Hutchinson M.I."/>
            <person name="Powell A.J."/>
            <person name="Barry K."/>
            <person name="Miller A.N."/>
            <person name="Grigoriev I.V."/>
            <person name="Debuchy R."/>
            <person name="Gladieux P."/>
            <person name="Thoren M.H."/>
            <person name="Johannesson H."/>
        </authorList>
    </citation>
    <scope>NUCLEOTIDE SEQUENCE</scope>
    <source>
        <strain evidence="1">SMH2392-1A</strain>
    </source>
</reference>
<organism evidence="1 2">
    <name type="scientific">Lasiosphaeria miniovina</name>
    <dbReference type="NCBI Taxonomy" id="1954250"/>
    <lineage>
        <taxon>Eukaryota</taxon>
        <taxon>Fungi</taxon>
        <taxon>Dikarya</taxon>
        <taxon>Ascomycota</taxon>
        <taxon>Pezizomycotina</taxon>
        <taxon>Sordariomycetes</taxon>
        <taxon>Sordariomycetidae</taxon>
        <taxon>Sordariales</taxon>
        <taxon>Lasiosphaeriaceae</taxon>
        <taxon>Lasiosphaeria</taxon>
    </lineage>
</organism>
<evidence type="ECO:0000313" key="1">
    <source>
        <dbReference type="EMBL" id="KAK0703141.1"/>
    </source>
</evidence>
<name>A0AA39ZSZ2_9PEZI</name>
<proteinExistence type="predicted"/>
<evidence type="ECO:0000313" key="2">
    <source>
        <dbReference type="Proteomes" id="UP001172101"/>
    </source>
</evidence>
<dbReference type="RefSeq" id="XP_060290000.1">
    <property type="nucleotide sequence ID" value="XM_060440557.1"/>
</dbReference>